<dbReference type="EMBL" id="BSXW01000038">
    <property type="protein sequence ID" value="GMF10418.1"/>
    <property type="molecule type" value="Genomic_DNA"/>
</dbReference>
<evidence type="ECO:0000256" key="5">
    <source>
        <dbReference type="RuleBase" id="RU367124"/>
    </source>
</evidence>
<evidence type="ECO:0000256" key="1">
    <source>
        <dbReference type="ARBA" id="ARBA00004613"/>
    </source>
</evidence>
<keyword evidence="7" id="KW-1185">Reference proteome</keyword>
<proteinExistence type="inferred from homology"/>
<feature type="chain" id="PRO_5044968224" description="RxLR effector protein" evidence="5">
    <location>
        <begin position="23"/>
        <end position="112"/>
    </location>
</feature>
<feature type="signal peptide" evidence="5">
    <location>
        <begin position="1"/>
        <end position="22"/>
    </location>
</feature>
<comment type="similarity">
    <text evidence="2 5">Belongs to the RxLR effector family.</text>
</comment>
<dbReference type="Pfam" id="PF16810">
    <property type="entry name" value="RXLR"/>
    <property type="match status" value="1"/>
</dbReference>
<keyword evidence="3 5" id="KW-0964">Secreted</keyword>
<protein>
    <recommendedName>
        <fullName evidence="5">RxLR effector protein</fullName>
    </recommendedName>
</protein>
<name>A0A9W6TC19_9STRA</name>
<evidence type="ECO:0000313" key="7">
    <source>
        <dbReference type="Proteomes" id="UP001165083"/>
    </source>
</evidence>
<reference evidence="6" key="1">
    <citation type="submission" date="2023-04" db="EMBL/GenBank/DDBJ databases">
        <title>Phytophthora lilii NBRC 32176.</title>
        <authorList>
            <person name="Ichikawa N."/>
            <person name="Sato H."/>
            <person name="Tonouchi N."/>
        </authorList>
    </citation>
    <scope>NUCLEOTIDE SEQUENCE</scope>
    <source>
        <strain evidence="6">NBRC 32176</strain>
    </source>
</reference>
<dbReference type="PROSITE" id="PS51257">
    <property type="entry name" value="PROKAR_LIPOPROTEIN"/>
    <property type="match status" value="1"/>
</dbReference>
<gene>
    <name evidence="6" type="ORF">Plil01_000122900</name>
</gene>
<comment type="domain">
    <text evidence="5">The RxLR-dEER motif acts to carry the protein into the host cell cytoplasm through binding to cell surface phosphatidylinositol-3-phosphate.</text>
</comment>
<comment type="function">
    <text evidence="5">Effector that suppresses plant defense responses during pathogen infection.</text>
</comment>
<evidence type="ECO:0000256" key="3">
    <source>
        <dbReference type="ARBA" id="ARBA00022525"/>
    </source>
</evidence>
<evidence type="ECO:0000256" key="4">
    <source>
        <dbReference type="ARBA" id="ARBA00022729"/>
    </source>
</evidence>
<comment type="subcellular location">
    <subcellularLocation>
        <location evidence="1 5">Secreted</location>
    </subcellularLocation>
</comment>
<dbReference type="AlphaFoldDB" id="A0A9W6TC19"/>
<keyword evidence="4 5" id="KW-0732">Signal</keyword>
<comment type="caution">
    <text evidence="6">The sequence shown here is derived from an EMBL/GenBank/DDBJ whole genome shotgun (WGS) entry which is preliminary data.</text>
</comment>
<dbReference type="Proteomes" id="UP001165083">
    <property type="component" value="Unassembled WGS sequence"/>
</dbReference>
<accession>A0A9W6TC19</accession>
<sequence>MRVFSLLAAIVLASSCAAPALASISDKTKLPNVNSDIEIFFQTVDDQQVKRSLRSYDDEEERAGGMDKLDDAFSKFSLKHPALLTGWSTSELTKVDDIISKLDDVVEKYSKG</sequence>
<dbReference type="InterPro" id="IPR031825">
    <property type="entry name" value="RXLR"/>
</dbReference>
<evidence type="ECO:0000256" key="2">
    <source>
        <dbReference type="ARBA" id="ARBA00010400"/>
    </source>
</evidence>
<evidence type="ECO:0000313" key="6">
    <source>
        <dbReference type="EMBL" id="GMF10418.1"/>
    </source>
</evidence>
<organism evidence="6 7">
    <name type="scientific">Phytophthora lilii</name>
    <dbReference type="NCBI Taxonomy" id="2077276"/>
    <lineage>
        <taxon>Eukaryota</taxon>
        <taxon>Sar</taxon>
        <taxon>Stramenopiles</taxon>
        <taxon>Oomycota</taxon>
        <taxon>Peronosporomycetes</taxon>
        <taxon>Peronosporales</taxon>
        <taxon>Peronosporaceae</taxon>
        <taxon>Phytophthora</taxon>
    </lineage>
</organism>